<keyword evidence="2" id="KW-0472">Membrane</keyword>
<feature type="region of interest" description="Disordered" evidence="1">
    <location>
        <begin position="74"/>
        <end position="111"/>
    </location>
</feature>
<comment type="caution">
    <text evidence="3">The sequence shown here is derived from an EMBL/GenBank/DDBJ whole genome shotgun (WGS) entry which is preliminary data.</text>
</comment>
<name>A0A6H9WS15_9MICO</name>
<keyword evidence="2" id="KW-1133">Transmembrane helix</keyword>
<evidence type="ECO:0000256" key="2">
    <source>
        <dbReference type="SAM" id="Phobius"/>
    </source>
</evidence>
<dbReference type="EMBL" id="WBJY01000001">
    <property type="protein sequence ID" value="KAB1649110.1"/>
    <property type="molecule type" value="Genomic_DNA"/>
</dbReference>
<evidence type="ECO:0000313" key="3">
    <source>
        <dbReference type="EMBL" id="KAB1649110.1"/>
    </source>
</evidence>
<keyword evidence="4" id="KW-1185">Reference proteome</keyword>
<dbReference type="RefSeq" id="WP_158027702.1">
    <property type="nucleotide sequence ID" value="NZ_BMHG01000001.1"/>
</dbReference>
<evidence type="ECO:0000256" key="1">
    <source>
        <dbReference type="SAM" id="MobiDB-lite"/>
    </source>
</evidence>
<feature type="compositionally biased region" description="Polar residues" evidence="1">
    <location>
        <begin position="74"/>
        <end position="84"/>
    </location>
</feature>
<proteinExistence type="predicted"/>
<sequence>MADRDTSGSYPDDDNLAAGDTGEQRRLVEAERRGLGKGAFAGLGLAVLLVLIIGAVLIWFNPFSQGPAADNTAPVTSLPAPTSEPTESLPLATATTAPPSTPDPSAAATTTPTASADLALNRWNWIPDQRSFSVAGFIEGTEPGGSCTLTAANGSVTFVATEPATPDVTTTICVVNLHSPDVASGDWQLTMTYDGPSGPATSETVTVTVP</sequence>
<dbReference type="OrthoDB" id="5021368at2"/>
<dbReference type="AlphaFoldDB" id="A0A6H9WS15"/>
<reference evidence="3 4" key="1">
    <citation type="submission" date="2019-09" db="EMBL/GenBank/DDBJ databases">
        <title>Phylogeny of genus Pseudoclavibacter and closely related genus.</title>
        <authorList>
            <person name="Li Y."/>
        </authorList>
    </citation>
    <scope>NUCLEOTIDE SEQUENCE [LARGE SCALE GENOMIC DNA]</scope>
    <source>
        <strain evidence="3 4">EGI 60007</strain>
    </source>
</reference>
<keyword evidence="2" id="KW-0812">Transmembrane</keyword>
<organism evidence="3 4">
    <name type="scientific">Pseudoclavibacter endophyticus</name>
    <dbReference type="NCBI Taxonomy" id="1778590"/>
    <lineage>
        <taxon>Bacteria</taxon>
        <taxon>Bacillati</taxon>
        <taxon>Actinomycetota</taxon>
        <taxon>Actinomycetes</taxon>
        <taxon>Micrococcales</taxon>
        <taxon>Microbacteriaceae</taxon>
        <taxon>Pseudoclavibacter</taxon>
    </lineage>
</organism>
<dbReference type="Proteomes" id="UP000431744">
    <property type="component" value="Unassembled WGS sequence"/>
</dbReference>
<feature type="compositionally biased region" description="Low complexity" evidence="1">
    <location>
        <begin position="85"/>
        <end position="111"/>
    </location>
</feature>
<protein>
    <submittedName>
        <fullName evidence="3">Uncharacterized protein</fullName>
    </submittedName>
</protein>
<evidence type="ECO:0000313" key="4">
    <source>
        <dbReference type="Proteomes" id="UP000431744"/>
    </source>
</evidence>
<feature type="transmembrane region" description="Helical" evidence="2">
    <location>
        <begin position="39"/>
        <end position="60"/>
    </location>
</feature>
<gene>
    <name evidence="3" type="ORF">F8O04_02175</name>
</gene>
<feature type="region of interest" description="Disordered" evidence="1">
    <location>
        <begin position="1"/>
        <end position="25"/>
    </location>
</feature>
<accession>A0A6H9WS15</accession>